<keyword evidence="8 18" id="KW-0812">Transmembrane</keyword>
<name>A0A0M4KPZ8_POLVA</name>
<dbReference type="EMBL" id="KT251040">
    <property type="protein sequence ID" value="ALD88418.1"/>
    <property type="molecule type" value="Genomic_DNA"/>
</dbReference>
<feature type="transmembrane region" description="Helical" evidence="18">
    <location>
        <begin position="311"/>
        <end position="340"/>
    </location>
</feature>
<dbReference type="PANTHER" id="PTHR46552">
    <property type="entry name" value="NADH-UBIQUINONE OXIDOREDUCTASE CHAIN 2"/>
    <property type="match status" value="1"/>
</dbReference>
<keyword evidence="12 18" id="KW-1133">Transmembrane helix</keyword>
<dbReference type="AlphaFoldDB" id="A0A0M4KPZ8"/>
<feature type="domain" description="NADH:quinone oxidoreductase/Mrp antiporter transmembrane" evidence="19">
    <location>
        <begin position="24"/>
        <end position="285"/>
    </location>
</feature>
<dbReference type="InterPro" id="IPR003917">
    <property type="entry name" value="NADH_UbQ_OxRdtase_chain2"/>
</dbReference>
<keyword evidence="13 18" id="KW-0520">NAD</keyword>
<evidence type="ECO:0000256" key="2">
    <source>
        <dbReference type="ARBA" id="ARBA00004448"/>
    </source>
</evidence>
<feature type="transmembrane region" description="Helical" evidence="18">
    <location>
        <begin position="138"/>
        <end position="162"/>
    </location>
</feature>
<evidence type="ECO:0000256" key="4">
    <source>
        <dbReference type="ARBA" id="ARBA00012944"/>
    </source>
</evidence>
<dbReference type="RefSeq" id="YP_009169958.1">
    <property type="nucleotide sequence ID" value="NC_028015.1"/>
</dbReference>
<keyword evidence="16 18" id="KW-0472">Membrane</keyword>
<evidence type="ECO:0000256" key="17">
    <source>
        <dbReference type="ARBA" id="ARBA00049551"/>
    </source>
</evidence>
<dbReference type="EC" id="7.1.1.2" evidence="4 18"/>
<evidence type="ECO:0000256" key="5">
    <source>
        <dbReference type="ARBA" id="ARBA00021008"/>
    </source>
</evidence>
<dbReference type="CTD" id="4536"/>
<dbReference type="GO" id="GO:0005743">
    <property type="term" value="C:mitochondrial inner membrane"/>
    <property type="evidence" value="ECO:0007669"/>
    <property type="project" value="UniProtKB-SubCell"/>
</dbReference>
<dbReference type="Pfam" id="PF00361">
    <property type="entry name" value="Proton_antipo_M"/>
    <property type="match status" value="1"/>
</dbReference>
<organism evidence="20">
    <name type="scientific">Polypedilum vanderplanki</name>
    <name type="common">Sleeping chironomid midge</name>
    <dbReference type="NCBI Taxonomy" id="319348"/>
    <lineage>
        <taxon>Eukaryota</taxon>
        <taxon>Metazoa</taxon>
        <taxon>Ecdysozoa</taxon>
        <taxon>Arthropoda</taxon>
        <taxon>Hexapoda</taxon>
        <taxon>Insecta</taxon>
        <taxon>Pterygota</taxon>
        <taxon>Neoptera</taxon>
        <taxon>Endopterygota</taxon>
        <taxon>Diptera</taxon>
        <taxon>Nematocera</taxon>
        <taxon>Chironomoidea</taxon>
        <taxon>Chironomidae</taxon>
        <taxon>Chironominae</taxon>
        <taxon>Polypedilum</taxon>
        <taxon>Polypedilum</taxon>
    </lineage>
</organism>
<keyword evidence="11 18" id="KW-0249">Electron transport</keyword>
<feature type="transmembrane region" description="Helical" evidence="18">
    <location>
        <begin position="61"/>
        <end position="83"/>
    </location>
</feature>
<feature type="transmembrane region" description="Helical" evidence="18">
    <location>
        <begin position="269"/>
        <end position="290"/>
    </location>
</feature>
<dbReference type="PANTHER" id="PTHR46552:SF1">
    <property type="entry name" value="NADH-UBIQUINONE OXIDOREDUCTASE CHAIN 2"/>
    <property type="match status" value="1"/>
</dbReference>
<evidence type="ECO:0000256" key="14">
    <source>
        <dbReference type="ARBA" id="ARBA00023075"/>
    </source>
</evidence>
<comment type="function">
    <text evidence="18">Core subunit of the mitochondrial membrane respiratory chain NADH dehydrogenase (Complex I) which catalyzes electron transfer from NADH through the respiratory chain, using ubiquinone as an electron acceptor. Essential for the catalytic activity and assembly of complex I.</text>
</comment>
<dbReference type="InterPro" id="IPR050175">
    <property type="entry name" value="Complex_I_Subunit_2"/>
</dbReference>
<comment type="similarity">
    <text evidence="3 18">Belongs to the complex I subunit 2 family.</text>
</comment>
<feature type="transmembrane region" description="Helical" evidence="18">
    <location>
        <begin position="95"/>
        <end position="118"/>
    </location>
</feature>
<evidence type="ECO:0000313" key="20">
    <source>
        <dbReference type="EMBL" id="ALD88418.1"/>
    </source>
</evidence>
<evidence type="ECO:0000256" key="13">
    <source>
        <dbReference type="ARBA" id="ARBA00023027"/>
    </source>
</evidence>
<evidence type="ECO:0000256" key="9">
    <source>
        <dbReference type="ARBA" id="ARBA00022792"/>
    </source>
</evidence>
<evidence type="ECO:0000256" key="11">
    <source>
        <dbReference type="ARBA" id="ARBA00022982"/>
    </source>
</evidence>
<evidence type="ECO:0000256" key="6">
    <source>
        <dbReference type="ARBA" id="ARBA00022448"/>
    </source>
</evidence>
<comment type="subcellular location">
    <subcellularLocation>
        <location evidence="2 18">Mitochondrion inner membrane</location>
        <topology evidence="2 18">Multi-pass membrane protein</topology>
    </subcellularLocation>
</comment>
<dbReference type="GO" id="GO:0008137">
    <property type="term" value="F:NADH dehydrogenase (ubiquinone) activity"/>
    <property type="evidence" value="ECO:0007669"/>
    <property type="project" value="UniProtKB-EC"/>
</dbReference>
<comment type="function">
    <text evidence="1">Core subunit of the mitochondrial membrane respiratory chain NADH dehydrogenase (Complex I) that is believed to belong to the minimal assembly required for catalysis. Complex I functions in the transfer of electrons from NADH to the respiratory chain. The immediate electron acceptor for the enzyme is believed to be ubiquinone.</text>
</comment>
<evidence type="ECO:0000256" key="8">
    <source>
        <dbReference type="ARBA" id="ARBA00022692"/>
    </source>
</evidence>
<reference evidence="20" key="1">
    <citation type="submission" date="2015-07" db="EMBL/GenBank/DDBJ databases">
        <title>The complete mitochondrial genome of an anhydrobiotic midge Polypedilum vanderplanki (Chironomidae, Ditera).</title>
        <authorList>
            <person name="Deviatiiarov R."/>
            <person name="Gusev O."/>
        </authorList>
    </citation>
    <scope>NUCLEOTIDE SEQUENCE</scope>
</reference>
<protein>
    <recommendedName>
        <fullName evidence="5 18">NADH-ubiquinone oxidoreductase chain 2</fullName>
        <ecNumber evidence="4 18">7.1.1.2</ecNumber>
    </recommendedName>
</protein>
<keyword evidence="6" id="KW-0813">Transport</keyword>
<keyword evidence="14 18" id="KW-0830">Ubiquinone</keyword>
<dbReference type="InterPro" id="IPR001750">
    <property type="entry name" value="ND/Mrp_TM"/>
</dbReference>
<feature type="transmembrane region" description="Helical" evidence="18">
    <location>
        <begin position="239"/>
        <end position="263"/>
    </location>
</feature>
<sequence>MLKNSYKMLFLSMLFLGTILSICSSSWFSVWMGLEINLLSFIPLMMKTNNLYSSESSLKYFLTQALASSILLFIIIYLSLLNLNLLIKFNSTINMIFMSILMLKIGMTPFHFWFPIVMEGLNWINNLILMTWQKIAPMILISYCLNFTFFSLSIILSIIVSSINGLNQTSLRKIMAYSSINHLGWMLAGILNNQNIWIIYFLFYSFLSISIILIFNNFKIFNLNQIFSFLNFKNLIKTMIFFPFLSLGGLPPFIGFFPKWIIIEFLISINYFFMLFLMIYFTLITLYFYLRISYSSFLLNYNEMNWNFSNYLNYSNFFLSSIFLYFNIFGLIFINMIFFIL</sequence>
<evidence type="ECO:0000256" key="1">
    <source>
        <dbReference type="ARBA" id="ARBA00003257"/>
    </source>
</evidence>
<feature type="transmembrane region" description="Helical" evidence="18">
    <location>
        <begin position="197"/>
        <end position="218"/>
    </location>
</feature>
<accession>A0A0M4KPZ8</accession>
<keyword evidence="7 18" id="KW-0679">Respiratory chain</keyword>
<evidence type="ECO:0000259" key="19">
    <source>
        <dbReference type="Pfam" id="PF00361"/>
    </source>
</evidence>
<evidence type="ECO:0000256" key="3">
    <source>
        <dbReference type="ARBA" id="ARBA00007012"/>
    </source>
</evidence>
<geneLocation type="mitochondrion" evidence="20"/>
<proteinExistence type="inferred from homology"/>
<dbReference type="GO" id="GO:0006120">
    <property type="term" value="P:mitochondrial electron transport, NADH to ubiquinone"/>
    <property type="evidence" value="ECO:0007669"/>
    <property type="project" value="InterPro"/>
</dbReference>
<comment type="catalytic activity">
    <reaction evidence="17 18">
        <text>a ubiquinone + NADH + 5 H(+)(in) = a ubiquinol + NAD(+) + 4 H(+)(out)</text>
        <dbReference type="Rhea" id="RHEA:29091"/>
        <dbReference type="Rhea" id="RHEA-COMP:9565"/>
        <dbReference type="Rhea" id="RHEA-COMP:9566"/>
        <dbReference type="ChEBI" id="CHEBI:15378"/>
        <dbReference type="ChEBI" id="CHEBI:16389"/>
        <dbReference type="ChEBI" id="CHEBI:17976"/>
        <dbReference type="ChEBI" id="CHEBI:57540"/>
        <dbReference type="ChEBI" id="CHEBI:57945"/>
        <dbReference type="EC" id="7.1.1.2"/>
    </reaction>
</comment>
<keyword evidence="15 18" id="KW-0496">Mitochondrion</keyword>
<gene>
    <name evidence="20" type="primary">ND2</name>
</gene>
<evidence type="ECO:0000256" key="16">
    <source>
        <dbReference type="ARBA" id="ARBA00023136"/>
    </source>
</evidence>
<evidence type="ECO:0000256" key="18">
    <source>
        <dbReference type="RuleBase" id="RU003403"/>
    </source>
</evidence>
<evidence type="ECO:0000256" key="12">
    <source>
        <dbReference type="ARBA" id="ARBA00022989"/>
    </source>
</evidence>
<evidence type="ECO:0000256" key="7">
    <source>
        <dbReference type="ARBA" id="ARBA00022660"/>
    </source>
</evidence>
<evidence type="ECO:0000256" key="10">
    <source>
        <dbReference type="ARBA" id="ARBA00022967"/>
    </source>
</evidence>
<keyword evidence="9 18" id="KW-0999">Mitochondrion inner membrane</keyword>
<keyword evidence="10 18" id="KW-1278">Translocase</keyword>
<dbReference type="PRINTS" id="PR01436">
    <property type="entry name" value="NADHDHGNASE2"/>
</dbReference>
<evidence type="ECO:0000256" key="15">
    <source>
        <dbReference type="ARBA" id="ARBA00023128"/>
    </source>
</evidence>
<dbReference type="GeneID" id="26043398"/>